<feature type="signal peptide" evidence="1">
    <location>
        <begin position="1"/>
        <end position="27"/>
    </location>
</feature>
<sequence>MKIQIRTTLAVGGILALAALTAGCSSGGGGGADLSGADTVSQTFPYEGRSLTIDAGTADLVLVPGGSDEVTVDRQIAGTTNGESPEATETLDGDTLSLSVDCNGLAISCQGRFTVHVPDGVAVVAKNKNGLIDASGFSADLTVSAVDGRADLARISSPTLTLTGRDMVVNGTGLSTKTVTTDTRNGDIDLTFSAAPDRVEVDSNDGDVGLALPDTEYRVDVTTKKGADDVSVSRSDSSNHILAVTTRNGDVRITPAS</sequence>
<proteinExistence type="predicted"/>
<comment type="caution">
    <text evidence="3">The sequence shown here is derived from an EMBL/GenBank/DDBJ whole genome shotgun (WGS) entry which is preliminary data.</text>
</comment>
<dbReference type="InterPro" id="IPR025164">
    <property type="entry name" value="Toastrack_DUF4097"/>
</dbReference>
<dbReference type="RefSeq" id="WP_193720766.1">
    <property type="nucleotide sequence ID" value="NZ_JACSPN010000021.1"/>
</dbReference>
<organism evidence="3 4">
    <name type="scientific">Oerskovia douganii</name>
    <dbReference type="NCBI Taxonomy" id="2762210"/>
    <lineage>
        <taxon>Bacteria</taxon>
        <taxon>Bacillati</taxon>
        <taxon>Actinomycetota</taxon>
        <taxon>Actinomycetes</taxon>
        <taxon>Micrococcales</taxon>
        <taxon>Cellulomonadaceae</taxon>
        <taxon>Oerskovia</taxon>
    </lineage>
</organism>
<reference evidence="3 4" key="1">
    <citation type="submission" date="2020-08" db="EMBL/GenBank/DDBJ databases">
        <title>A Genomic Blueprint of the Chicken Gut Microbiome.</title>
        <authorList>
            <person name="Gilroy R."/>
            <person name="Ravi A."/>
            <person name="Getino M."/>
            <person name="Pursley I."/>
            <person name="Horton D.L."/>
            <person name="Alikhan N.-F."/>
            <person name="Baker D."/>
            <person name="Gharbi K."/>
            <person name="Hall N."/>
            <person name="Watson M."/>
            <person name="Adriaenssens E.M."/>
            <person name="Foster-Nyarko E."/>
            <person name="Jarju S."/>
            <person name="Secka A."/>
            <person name="Antonio M."/>
            <person name="Oren A."/>
            <person name="Chaudhuri R."/>
            <person name="La Ragione R.M."/>
            <person name="Hildebrand F."/>
            <person name="Pallen M.J."/>
        </authorList>
    </citation>
    <scope>NUCLEOTIDE SEQUENCE [LARGE SCALE GENOMIC DNA]</scope>
    <source>
        <strain evidence="3 4">Sa1BUA8</strain>
    </source>
</reference>
<name>A0A9D5UAW7_9CELL</name>
<evidence type="ECO:0000313" key="4">
    <source>
        <dbReference type="Proteomes" id="UP000822993"/>
    </source>
</evidence>
<evidence type="ECO:0000313" key="3">
    <source>
        <dbReference type="EMBL" id="MBE7701520.1"/>
    </source>
</evidence>
<gene>
    <name evidence="3" type="ORF">H9623_14600</name>
</gene>
<keyword evidence="4" id="KW-1185">Reference proteome</keyword>
<dbReference type="AlphaFoldDB" id="A0A9D5UAW7"/>
<evidence type="ECO:0000256" key="1">
    <source>
        <dbReference type="SAM" id="SignalP"/>
    </source>
</evidence>
<feature type="domain" description="DUF4097" evidence="2">
    <location>
        <begin position="50"/>
        <end position="253"/>
    </location>
</feature>
<protein>
    <submittedName>
        <fullName evidence="3">DUF4097 family beta strand repeat protein</fullName>
    </submittedName>
</protein>
<evidence type="ECO:0000259" key="2">
    <source>
        <dbReference type="Pfam" id="PF13349"/>
    </source>
</evidence>
<dbReference type="Proteomes" id="UP000822993">
    <property type="component" value="Unassembled WGS sequence"/>
</dbReference>
<dbReference type="EMBL" id="JACSPN010000021">
    <property type="protein sequence ID" value="MBE7701520.1"/>
    <property type="molecule type" value="Genomic_DNA"/>
</dbReference>
<accession>A0A9D5UAW7</accession>
<keyword evidence="1" id="KW-0732">Signal</keyword>
<dbReference type="Pfam" id="PF13349">
    <property type="entry name" value="DUF4097"/>
    <property type="match status" value="1"/>
</dbReference>
<dbReference type="PROSITE" id="PS51257">
    <property type="entry name" value="PROKAR_LIPOPROTEIN"/>
    <property type="match status" value="1"/>
</dbReference>
<feature type="chain" id="PRO_5038395870" evidence="1">
    <location>
        <begin position="28"/>
        <end position="257"/>
    </location>
</feature>